<protein>
    <submittedName>
        <fullName evidence="15">Zinc finger protein 654-like</fullName>
    </submittedName>
</protein>
<keyword evidence="3" id="KW-0597">Phosphoprotein</keyword>
<evidence type="ECO:0000256" key="2">
    <source>
        <dbReference type="ARBA" id="ARBA00006991"/>
    </source>
</evidence>
<evidence type="ECO:0000256" key="13">
    <source>
        <dbReference type="SAM" id="MobiDB-lite"/>
    </source>
</evidence>
<evidence type="ECO:0000256" key="1">
    <source>
        <dbReference type="ARBA" id="ARBA00004123"/>
    </source>
</evidence>
<dbReference type="Gene3D" id="3.30.160.60">
    <property type="entry name" value="Classic Zinc Finger"/>
    <property type="match status" value="2"/>
</dbReference>
<accession>A0A0N8JY78</accession>
<feature type="region of interest" description="Disordered" evidence="13">
    <location>
        <begin position="540"/>
        <end position="584"/>
    </location>
</feature>
<dbReference type="GO" id="GO:0008270">
    <property type="term" value="F:zinc ion binding"/>
    <property type="evidence" value="ECO:0007669"/>
    <property type="project" value="UniProtKB-KW"/>
</dbReference>
<evidence type="ECO:0000256" key="7">
    <source>
        <dbReference type="ARBA" id="ARBA00022833"/>
    </source>
</evidence>
<dbReference type="AlphaFoldDB" id="A0A0N8JY78"/>
<dbReference type="PROSITE" id="PS00028">
    <property type="entry name" value="ZINC_FINGER_C2H2_1"/>
    <property type="match status" value="3"/>
</dbReference>
<feature type="region of interest" description="Disordered" evidence="13">
    <location>
        <begin position="708"/>
        <end position="733"/>
    </location>
</feature>
<dbReference type="Proteomes" id="UP000034805">
    <property type="component" value="Unassembled WGS sequence"/>
</dbReference>
<dbReference type="EMBL" id="JARO02006071">
    <property type="protein sequence ID" value="KPP65777.1"/>
    <property type="molecule type" value="Genomic_DNA"/>
</dbReference>
<evidence type="ECO:0000259" key="14">
    <source>
        <dbReference type="PROSITE" id="PS50157"/>
    </source>
</evidence>
<name>A0A0N8JY78_SCLFO</name>
<feature type="region of interest" description="Disordered" evidence="13">
    <location>
        <begin position="924"/>
        <end position="961"/>
    </location>
</feature>
<evidence type="ECO:0000256" key="6">
    <source>
        <dbReference type="ARBA" id="ARBA00022771"/>
    </source>
</evidence>
<feature type="domain" description="C2H2-type" evidence="14">
    <location>
        <begin position="638"/>
        <end position="665"/>
    </location>
</feature>
<evidence type="ECO:0000256" key="5">
    <source>
        <dbReference type="ARBA" id="ARBA00022737"/>
    </source>
</evidence>
<keyword evidence="6 12" id="KW-0863">Zinc-finger</keyword>
<organism evidence="15 16">
    <name type="scientific">Scleropages formosus</name>
    <name type="common">Asian bonytongue</name>
    <name type="synonym">Osteoglossum formosum</name>
    <dbReference type="NCBI Taxonomy" id="113540"/>
    <lineage>
        <taxon>Eukaryota</taxon>
        <taxon>Metazoa</taxon>
        <taxon>Chordata</taxon>
        <taxon>Craniata</taxon>
        <taxon>Vertebrata</taxon>
        <taxon>Euteleostomi</taxon>
        <taxon>Actinopterygii</taxon>
        <taxon>Neopterygii</taxon>
        <taxon>Teleostei</taxon>
        <taxon>Osteoglossocephala</taxon>
        <taxon>Osteoglossomorpha</taxon>
        <taxon>Osteoglossiformes</taxon>
        <taxon>Osteoglossidae</taxon>
        <taxon>Scleropages</taxon>
    </lineage>
</organism>
<evidence type="ECO:0000313" key="16">
    <source>
        <dbReference type="Proteomes" id="UP000034805"/>
    </source>
</evidence>
<dbReference type="GO" id="GO:0003677">
    <property type="term" value="F:DNA binding"/>
    <property type="evidence" value="ECO:0007669"/>
    <property type="project" value="UniProtKB-KW"/>
</dbReference>
<evidence type="ECO:0000256" key="8">
    <source>
        <dbReference type="ARBA" id="ARBA00023015"/>
    </source>
</evidence>
<keyword evidence="9" id="KW-0238">DNA-binding</keyword>
<comment type="caution">
    <text evidence="15">The sequence shown here is derived from an EMBL/GenBank/DDBJ whole genome shotgun (WGS) entry which is preliminary data.</text>
</comment>
<dbReference type="InterPro" id="IPR036236">
    <property type="entry name" value="Znf_C2H2_sf"/>
</dbReference>
<feature type="domain" description="C2H2-type" evidence="14">
    <location>
        <begin position="825"/>
        <end position="854"/>
    </location>
</feature>
<keyword evidence="10" id="KW-0804">Transcription</keyword>
<gene>
    <name evidence="15" type="ORF">Z043_115778</name>
</gene>
<reference evidence="15 16" key="1">
    <citation type="submission" date="2015-08" db="EMBL/GenBank/DDBJ databases">
        <title>The genome of the Asian arowana (Scleropages formosus).</title>
        <authorList>
            <person name="Tan M.H."/>
            <person name="Gan H.M."/>
            <person name="Croft L.J."/>
            <person name="Austin C.M."/>
        </authorList>
    </citation>
    <scope>NUCLEOTIDE SEQUENCE [LARGE SCALE GENOMIC DNA]</scope>
    <source>
        <strain evidence="15">Aro1</strain>
    </source>
</reference>
<feature type="compositionally biased region" description="Polar residues" evidence="13">
    <location>
        <begin position="933"/>
        <end position="946"/>
    </location>
</feature>
<evidence type="ECO:0000256" key="10">
    <source>
        <dbReference type="ARBA" id="ARBA00023163"/>
    </source>
</evidence>
<dbReference type="PANTHER" id="PTHR15507">
    <property type="entry name" value="ZINC FINGER PROTEIN RLF"/>
    <property type="match status" value="1"/>
</dbReference>
<feature type="compositionally biased region" description="Basic and acidic residues" evidence="13">
    <location>
        <begin position="717"/>
        <end position="733"/>
    </location>
</feature>
<feature type="region of interest" description="Disordered" evidence="13">
    <location>
        <begin position="879"/>
        <end position="911"/>
    </location>
</feature>
<dbReference type="PROSITE" id="PS50157">
    <property type="entry name" value="ZINC_FINGER_C2H2_2"/>
    <property type="match status" value="2"/>
</dbReference>
<evidence type="ECO:0000256" key="4">
    <source>
        <dbReference type="ARBA" id="ARBA00022723"/>
    </source>
</evidence>
<evidence type="ECO:0000256" key="12">
    <source>
        <dbReference type="PROSITE-ProRule" id="PRU00042"/>
    </source>
</evidence>
<keyword evidence="4" id="KW-0479">Metal-binding</keyword>
<dbReference type="GO" id="GO:0000981">
    <property type="term" value="F:DNA-binding transcription factor activity, RNA polymerase II-specific"/>
    <property type="evidence" value="ECO:0007669"/>
    <property type="project" value="TreeGrafter"/>
</dbReference>
<evidence type="ECO:0000256" key="11">
    <source>
        <dbReference type="ARBA" id="ARBA00023242"/>
    </source>
</evidence>
<dbReference type="SUPFAM" id="SSF57667">
    <property type="entry name" value="beta-beta-alpha zinc fingers"/>
    <property type="match status" value="1"/>
</dbReference>
<dbReference type="InterPro" id="IPR057986">
    <property type="entry name" value="TPR_Rlf/292/654"/>
</dbReference>
<feature type="compositionally biased region" description="Polar residues" evidence="13">
    <location>
        <begin position="1015"/>
        <end position="1024"/>
    </location>
</feature>
<dbReference type="Pfam" id="PF25580">
    <property type="entry name" value="TPR_Rlf"/>
    <property type="match status" value="1"/>
</dbReference>
<evidence type="ECO:0000313" key="15">
    <source>
        <dbReference type="EMBL" id="KPP65777.1"/>
    </source>
</evidence>
<keyword evidence="5" id="KW-0677">Repeat</keyword>
<evidence type="ECO:0000256" key="3">
    <source>
        <dbReference type="ARBA" id="ARBA00022553"/>
    </source>
</evidence>
<dbReference type="InterPro" id="IPR013087">
    <property type="entry name" value="Znf_C2H2_type"/>
</dbReference>
<comment type="subcellular location">
    <subcellularLocation>
        <location evidence="1">Nucleus</location>
    </subcellularLocation>
</comment>
<proteinExistence type="inferred from homology"/>
<dbReference type="SMART" id="SM00355">
    <property type="entry name" value="ZnF_C2H2"/>
    <property type="match status" value="7"/>
</dbReference>
<keyword evidence="8" id="KW-0805">Transcription regulation</keyword>
<dbReference type="STRING" id="113540.ENSSFOP00015036145"/>
<dbReference type="InterPro" id="IPR052251">
    <property type="entry name" value="GH-ZnFinger_Regulators"/>
</dbReference>
<feature type="region of interest" description="Disordered" evidence="13">
    <location>
        <begin position="986"/>
        <end position="1092"/>
    </location>
</feature>
<keyword evidence="11" id="KW-0539">Nucleus</keyword>
<evidence type="ECO:0000256" key="9">
    <source>
        <dbReference type="ARBA" id="ARBA00023125"/>
    </source>
</evidence>
<comment type="similarity">
    <text evidence="2">Belongs to the krueppel C2H2-type zinc-finger protein family.</text>
</comment>
<keyword evidence="7" id="KW-0862">Zinc</keyword>
<dbReference type="PANTHER" id="PTHR15507:SF16">
    <property type="entry name" value="ZINC FINGER PROTEIN 654"/>
    <property type="match status" value="1"/>
</dbReference>
<dbReference type="GO" id="GO:0005634">
    <property type="term" value="C:nucleus"/>
    <property type="evidence" value="ECO:0007669"/>
    <property type="project" value="UniProtKB-SubCell"/>
</dbReference>
<feature type="compositionally biased region" description="Basic residues" evidence="13">
    <location>
        <begin position="549"/>
        <end position="558"/>
    </location>
</feature>
<sequence>MAEEESDLESERLKEELESLWDLTRTDQHGVKSKIYCSRFCELVEEHTARWQVPLPQLQVLRTALCYFTHSTASFPCGCEHVQYALSSLALSFFELLLFFGKDEFLEDPLKDILLSFQDCFLCLGRHKNMHLQLVNQIVQDGGPWENPILQAILKESAQSQDEVKQYLSSEVPVFFELRIRYLLACERIQEAVALAKTCIEHPEARRHLYFHQVYLTCLWKASLFDLLRKEMAVIDGRDAVEILCNTEREEKDDLLLAFSKEFLTQQLQSGDMYCMWDLVFIWSKLHLRANPSKQDFMEECHQLMMCANNIKSIFPFMKIIIDEMGNEGLQFCVELCARALQMDLHHDPVTKSLIYKTIAFLLPNDLEVCRACALLVFFLERTVESYKTVYLLYTHPDQEYHVDSILIKNDIRFEILQILKKGLFFDPEFWNLITLRRNCLKLMNEKVMKAALNEIMEEDKWIPNYCMKEPYKFHSDCSANQAATHNRKDANKPEAKCGGVALEANATPPARRRGRKPGTRFPKVAGTCQLRRSFRQLDMAQESSNRQRGSRQQRHLARQVEKKTLKRRGRKPRLDEEQPAVLLQTEGSDDISAGYLPGAPPKIESSVLKYRCRQCSKEFRGGNIMRHAVAHLQKDKFKCIFCGKVFKRRHIAERHLTKHIEKIKMRNSLISNSTRESGSCEALDHANLSLADDEDKKALRVGAGDTISSNRKINNKPKDVHHAEEEKMTESRRAKLKANGFIEAGQLPSGKEGYCCPADGCDMVFPRRELSLIRHAMKSHPDDAKVQEYAFDWRKGKCHFCKRVFLSLPHYKDHVLEHNHPLKHPCLHHDCKRRFKTQTELRGHMRNHEHFQAKCSFAGCHQRFNHLGQLFSHESSHYLTPEAKSSSVKRDSEVQGSPGRQDQEDDQDDDSFVWREKSDHKTYVLSGGGKGTTNSAASNSEQQVSPAADAGLGPEPAECANSAESCFSDRQLVNGHSKHEGGLVISASVESGSPQKDEEETKAGVTDLEMRVTPASSTGQRRSAAQGHKAAREEERPPYGGTSNKPFLRLSPSAYLDEKYISMPKRRKPSADPSPAPAEQKEPHAGTQRQRCTKCFCSFGSTEELQKHLSSNKCMSLFDSDEEGAW</sequence>